<dbReference type="AlphaFoldDB" id="A0A494WA07"/>
<name>A0A494WA07_9SPHN</name>
<proteinExistence type="predicted"/>
<dbReference type="Proteomes" id="UP000279959">
    <property type="component" value="Chromosome"/>
</dbReference>
<accession>A0A494WA07</accession>
<gene>
    <name evidence="2" type="ORF">SAMIE_1005200</name>
</gene>
<dbReference type="RefSeq" id="WP_197724662.1">
    <property type="nucleotide sequence ID" value="NZ_AP018664.1"/>
</dbReference>
<protein>
    <submittedName>
        <fullName evidence="2">Alpha/beta hydrolase</fullName>
    </submittedName>
</protein>
<dbReference type="InterPro" id="IPR050228">
    <property type="entry name" value="Carboxylesterase_BioH"/>
</dbReference>
<keyword evidence="3" id="KW-1185">Reference proteome</keyword>
<organism evidence="2 3">
    <name type="scientific">Sphingobium amiense</name>
    <dbReference type="NCBI Taxonomy" id="135719"/>
    <lineage>
        <taxon>Bacteria</taxon>
        <taxon>Pseudomonadati</taxon>
        <taxon>Pseudomonadota</taxon>
        <taxon>Alphaproteobacteria</taxon>
        <taxon>Sphingomonadales</taxon>
        <taxon>Sphingomonadaceae</taxon>
        <taxon>Sphingobium</taxon>
    </lineage>
</organism>
<dbReference type="PRINTS" id="PR00412">
    <property type="entry name" value="EPOXHYDRLASE"/>
</dbReference>
<dbReference type="PANTHER" id="PTHR43194">
    <property type="entry name" value="HYDROLASE ALPHA/BETA FOLD FAMILY"/>
    <property type="match status" value="1"/>
</dbReference>
<reference evidence="2 3" key="1">
    <citation type="submission" date="2018-05" db="EMBL/GenBank/DDBJ databases">
        <title>Complete Genome Sequence of the Nonylphenol-Degrading Bacterium Sphingobium amiense DSM 16289T.</title>
        <authorList>
            <person name="Ootsuka M."/>
            <person name="Nishizawa T."/>
            <person name="Ohta H."/>
        </authorList>
    </citation>
    <scope>NUCLEOTIDE SEQUENCE [LARGE SCALE GENOMIC DNA]</scope>
    <source>
        <strain evidence="2 3">DSM 16289</strain>
    </source>
</reference>
<evidence type="ECO:0000313" key="2">
    <source>
        <dbReference type="EMBL" id="BBD97019.1"/>
    </source>
</evidence>
<dbReference type="KEGG" id="sami:SAMIE_1005200"/>
<dbReference type="Gene3D" id="3.40.50.1820">
    <property type="entry name" value="alpha/beta hydrolase"/>
    <property type="match status" value="1"/>
</dbReference>
<dbReference type="InterPro" id="IPR000639">
    <property type="entry name" value="Epox_hydrolase-like"/>
</dbReference>
<dbReference type="InterPro" id="IPR029058">
    <property type="entry name" value="AB_hydrolase_fold"/>
</dbReference>
<keyword evidence="2" id="KW-0378">Hydrolase</keyword>
<sequence>MNMDVVGAKSEPVTEIGMIALADGISVRRMVAQPESPKGTVILLHGFPETLYAWRGIARALADEYEVHTFDWPGYGLSTRPSPDAFSYAPSNYANLLRQYISAAGIDRSNLTIYATDISGLPTLLLALQEPDIARKIIVGDFAPFNRPDLMHPDLRDLKVKPLSEQIRETWNAAWNDLVEARGFGAGLPPEAQFDVAREFKDDMAQSWKHSDLTTMDAFYHYYSYFTRDEDYFEQRVGGFSAPVKVVWGELDPYIDKAMGVELAERLGAEFKLLPGIGHYPHNQAPEQVVAEIRDSFLP</sequence>
<evidence type="ECO:0000313" key="3">
    <source>
        <dbReference type="Proteomes" id="UP000279959"/>
    </source>
</evidence>
<dbReference type="Pfam" id="PF00561">
    <property type="entry name" value="Abhydrolase_1"/>
    <property type="match status" value="1"/>
</dbReference>
<dbReference type="GO" id="GO:0016787">
    <property type="term" value="F:hydrolase activity"/>
    <property type="evidence" value="ECO:0007669"/>
    <property type="project" value="UniProtKB-KW"/>
</dbReference>
<dbReference type="EMBL" id="AP018664">
    <property type="protein sequence ID" value="BBD97019.1"/>
    <property type="molecule type" value="Genomic_DNA"/>
</dbReference>
<feature type="domain" description="AB hydrolase-1" evidence="1">
    <location>
        <begin position="40"/>
        <end position="282"/>
    </location>
</feature>
<dbReference type="PANTHER" id="PTHR43194:SF2">
    <property type="entry name" value="PEROXISOMAL MEMBRANE PROTEIN LPX1"/>
    <property type="match status" value="1"/>
</dbReference>
<dbReference type="SUPFAM" id="SSF53474">
    <property type="entry name" value="alpha/beta-Hydrolases"/>
    <property type="match status" value="1"/>
</dbReference>
<dbReference type="InterPro" id="IPR000073">
    <property type="entry name" value="AB_hydrolase_1"/>
</dbReference>
<evidence type="ECO:0000259" key="1">
    <source>
        <dbReference type="Pfam" id="PF00561"/>
    </source>
</evidence>